<reference evidence="3 4" key="1">
    <citation type="submission" date="2020-10" db="EMBL/GenBank/DDBJ databases">
        <title>The Coptis chinensis genome and diversification of protoberbering-type alkaloids.</title>
        <authorList>
            <person name="Wang B."/>
            <person name="Shu S."/>
            <person name="Song C."/>
            <person name="Liu Y."/>
        </authorList>
    </citation>
    <scope>NUCLEOTIDE SEQUENCE [LARGE SCALE GENOMIC DNA]</scope>
    <source>
        <strain evidence="3">HL-2020</strain>
        <tissue evidence="3">Leaf</tissue>
    </source>
</reference>
<feature type="domain" description="FAR1" evidence="2">
    <location>
        <begin position="61"/>
        <end position="132"/>
    </location>
</feature>
<protein>
    <recommendedName>
        <fullName evidence="2">FAR1 domain-containing protein</fullName>
    </recommendedName>
</protein>
<organism evidence="3 4">
    <name type="scientific">Coptis chinensis</name>
    <dbReference type="NCBI Taxonomy" id="261450"/>
    <lineage>
        <taxon>Eukaryota</taxon>
        <taxon>Viridiplantae</taxon>
        <taxon>Streptophyta</taxon>
        <taxon>Embryophyta</taxon>
        <taxon>Tracheophyta</taxon>
        <taxon>Spermatophyta</taxon>
        <taxon>Magnoliopsida</taxon>
        <taxon>Ranunculales</taxon>
        <taxon>Ranunculaceae</taxon>
        <taxon>Coptidoideae</taxon>
        <taxon>Coptis</taxon>
    </lineage>
</organism>
<evidence type="ECO:0000256" key="1">
    <source>
        <dbReference type="SAM" id="MobiDB-lite"/>
    </source>
</evidence>
<evidence type="ECO:0000313" key="4">
    <source>
        <dbReference type="Proteomes" id="UP000631114"/>
    </source>
</evidence>
<dbReference type="EMBL" id="JADFTS010000006">
    <property type="protein sequence ID" value="KAF9602828.1"/>
    <property type="molecule type" value="Genomic_DNA"/>
</dbReference>
<comment type="caution">
    <text evidence="3">The sequence shown here is derived from an EMBL/GenBank/DDBJ whole genome shotgun (WGS) entry which is preliminary data.</text>
</comment>
<dbReference type="Pfam" id="PF03101">
    <property type="entry name" value="FAR1"/>
    <property type="match status" value="1"/>
</dbReference>
<proteinExistence type="predicted"/>
<dbReference type="PANTHER" id="PTHR46328:SF35">
    <property type="entry name" value="PROTEIN FAR1-RELATED SEQUENCE 5-LIKE"/>
    <property type="match status" value="1"/>
</dbReference>
<sequence>MEESHDQESELMGNFSGVADCGTSYVQVEKNTVGSPTKDFDDAIETPYVGMTFKSIEEAKKYYERYGVSKGFSIVTRSSNKSWLHCDMVTNIGFACSHFGSHKKKLNENVERPRLNTSTERGDCKAYIATKLACIASRTPASYKIFLDGLRELGKQMSEIVPDKDVDEEDVPEESDVPCSSREDPCPVQPPLVLLDPNVSQTKATNKIKRKCRSCNTYADHDSRNCPQNATSKRAKSVSQSDLGAAT</sequence>
<evidence type="ECO:0000313" key="3">
    <source>
        <dbReference type="EMBL" id="KAF9602828.1"/>
    </source>
</evidence>
<accession>A0A835LP28</accession>
<gene>
    <name evidence="3" type="ORF">IFM89_031688</name>
</gene>
<dbReference type="InterPro" id="IPR004330">
    <property type="entry name" value="FAR1_DNA_bnd_dom"/>
</dbReference>
<keyword evidence="4" id="KW-1185">Reference proteome</keyword>
<feature type="region of interest" description="Disordered" evidence="1">
    <location>
        <begin position="160"/>
        <end position="184"/>
    </location>
</feature>
<evidence type="ECO:0000259" key="2">
    <source>
        <dbReference type="Pfam" id="PF03101"/>
    </source>
</evidence>
<name>A0A835LP28_9MAGN</name>
<feature type="compositionally biased region" description="Acidic residues" evidence="1">
    <location>
        <begin position="165"/>
        <end position="176"/>
    </location>
</feature>
<feature type="region of interest" description="Disordered" evidence="1">
    <location>
        <begin position="217"/>
        <end position="247"/>
    </location>
</feature>
<dbReference type="Proteomes" id="UP000631114">
    <property type="component" value="Unassembled WGS sequence"/>
</dbReference>
<dbReference type="PANTHER" id="PTHR46328">
    <property type="entry name" value="FAR-RED IMPAIRED RESPONSIVE (FAR1) FAMILY PROTEIN-RELATED"/>
    <property type="match status" value="1"/>
</dbReference>
<feature type="compositionally biased region" description="Polar residues" evidence="1">
    <location>
        <begin position="225"/>
        <end position="247"/>
    </location>
</feature>
<dbReference type="AlphaFoldDB" id="A0A835LP28"/>